<dbReference type="AlphaFoldDB" id="A0A5S4GQS9"/>
<sequence>MQSLGQKKSIAGSLLGLLGSDPKKGGPGTGPAPHVNADGDVVQPAAGEGALENHLGGDEARNYRKYEYETVAPYVGRSMLEVGSGLGHFSEQFAGRLDYLVVSDNDPYCVGELRSRYDGNDDVEVIDLALPDDIKIRQKVDTVVMMNVLEHIKDDVQALRDLAAVTEPGGRIVIWVPGYMQLYGDFDRKVGHVTRYTPQTMEASVREAGLVPEVLKPMNFLGGIAWWFAVRRGGAGYPDPRLVKIYDRTVVPTTRAIERFVRPPFGQTVFCVARVPR</sequence>
<evidence type="ECO:0000313" key="3">
    <source>
        <dbReference type="Proteomes" id="UP000305238"/>
    </source>
</evidence>
<organism evidence="2 3">
    <name type="scientific">Actinomadura geliboluensis</name>
    <dbReference type="NCBI Taxonomy" id="882440"/>
    <lineage>
        <taxon>Bacteria</taxon>
        <taxon>Bacillati</taxon>
        <taxon>Actinomycetota</taxon>
        <taxon>Actinomycetes</taxon>
        <taxon>Streptosporangiales</taxon>
        <taxon>Thermomonosporaceae</taxon>
        <taxon>Actinomadura</taxon>
    </lineage>
</organism>
<evidence type="ECO:0000256" key="1">
    <source>
        <dbReference type="SAM" id="MobiDB-lite"/>
    </source>
</evidence>
<dbReference type="CDD" id="cd02440">
    <property type="entry name" value="AdoMet_MTases"/>
    <property type="match status" value="1"/>
</dbReference>
<dbReference type="Proteomes" id="UP000305238">
    <property type="component" value="Unassembled WGS sequence"/>
</dbReference>
<feature type="region of interest" description="Disordered" evidence="1">
    <location>
        <begin position="16"/>
        <end position="41"/>
    </location>
</feature>
<name>A0A5S4GQS9_9ACTN</name>
<keyword evidence="2" id="KW-0489">Methyltransferase</keyword>
<dbReference type="RefSeq" id="WP_138638801.1">
    <property type="nucleotide sequence ID" value="NZ_JASWDG010000187.1"/>
</dbReference>
<dbReference type="InterPro" id="IPR029063">
    <property type="entry name" value="SAM-dependent_MTases_sf"/>
</dbReference>
<proteinExistence type="predicted"/>
<protein>
    <submittedName>
        <fullName evidence="2">Methyltransferase domain-containing protein</fullName>
    </submittedName>
</protein>
<dbReference type="GO" id="GO:0008168">
    <property type="term" value="F:methyltransferase activity"/>
    <property type="evidence" value="ECO:0007669"/>
    <property type="project" value="UniProtKB-KW"/>
</dbReference>
<reference evidence="2 3" key="1">
    <citation type="submission" date="2019-05" db="EMBL/GenBank/DDBJ databases">
        <title>Draft genome sequence of Actinomadura geliboluensis A8036.</title>
        <authorList>
            <person name="Saricaoglu S."/>
            <person name="Isik K."/>
        </authorList>
    </citation>
    <scope>NUCLEOTIDE SEQUENCE [LARGE SCALE GENOMIC DNA]</scope>
    <source>
        <strain evidence="2 3">A8036</strain>
    </source>
</reference>
<accession>A0A5S4GQS9</accession>
<dbReference type="OrthoDB" id="9810247at2"/>
<evidence type="ECO:0000313" key="2">
    <source>
        <dbReference type="EMBL" id="TMR34864.1"/>
    </source>
</evidence>
<gene>
    <name evidence="2" type="ORF">ETD96_24365</name>
</gene>
<dbReference type="EMBL" id="VCKZ01000193">
    <property type="protein sequence ID" value="TMR34864.1"/>
    <property type="molecule type" value="Genomic_DNA"/>
</dbReference>
<keyword evidence="2" id="KW-0808">Transferase</keyword>
<dbReference type="Pfam" id="PF13489">
    <property type="entry name" value="Methyltransf_23"/>
    <property type="match status" value="1"/>
</dbReference>
<dbReference type="GO" id="GO:0032259">
    <property type="term" value="P:methylation"/>
    <property type="evidence" value="ECO:0007669"/>
    <property type="project" value="UniProtKB-KW"/>
</dbReference>
<keyword evidence="3" id="KW-1185">Reference proteome</keyword>
<dbReference type="Gene3D" id="3.40.50.150">
    <property type="entry name" value="Vaccinia Virus protein VP39"/>
    <property type="match status" value="1"/>
</dbReference>
<comment type="caution">
    <text evidence="2">The sequence shown here is derived from an EMBL/GenBank/DDBJ whole genome shotgun (WGS) entry which is preliminary data.</text>
</comment>
<dbReference type="SUPFAM" id="SSF53335">
    <property type="entry name" value="S-adenosyl-L-methionine-dependent methyltransferases"/>
    <property type="match status" value="1"/>
</dbReference>